<dbReference type="Pfam" id="PF04030">
    <property type="entry name" value="ALO"/>
    <property type="match status" value="1"/>
</dbReference>
<dbReference type="InterPro" id="IPR036318">
    <property type="entry name" value="FAD-bd_PCMH-like_sf"/>
</dbReference>
<evidence type="ECO:0000313" key="4">
    <source>
        <dbReference type="EMBL" id="TXE03736.1"/>
    </source>
</evidence>
<dbReference type="PANTHER" id="PTHR43762:SF1">
    <property type="entry name" value="D-ARABINONO-1,4-LACTONE OXIDASE"/>
    <property type="match status" value="1"/>
</dbReference>
<dbReference type="Gene3D" id="1.10.45.10">
    <property type="entry name" value="Vanillyl-alcohol Oxidase, Chain A, domain 4"/>
    <property type="match status" value="1"/>
</dbReference>
<evidence type="ECO:0000313" key="5">
    <source>
        <dbReference type="Proteomes" id="UP000321935"/>
    </source>
</evidence>
<organism evidence="4 5">
    <name type="scientific">Algoriphagus aquimarinus</name>
    <dbReference type="NCBI Taxonomy" id="237018"/>
    <lineage>
        <taxon>Bacteria</taxon>
        <taxon>Pseudomonadati</taxon>
        <taxon>Bacteroidota</taxon>
        <taxon>Cytophagia</taxon>
        <taxon>Cytophagales</taxon>
        <taxon>Cyclobacteriaceae</taxon>
        <taxon>Algoriphagus</taxon>
    </lineage>
</organism>
<name>A0A5C7ABD7_9BACT</name>
<reference evidence="4 5" key="1">
    <citation type="submission" date="2019-08" db="EMBL/GenBank/DDBJ databases">
        <title>Genomes sequence of Algoriphagus aquimarinus ACAM450.</title>
        <authorList>
            <person name="Bowman J.P."/>
        </authorList>
    </citation>
    <scope>NUCLEOTIDE SEQUENCE [LARGE SCALE GENOMIC DNA]</scope>
    <source>
        <strain evidence="4 5">ACAM 450</strain>
    </source>
</reference>
<evidence type="ECO:0000256" key="2">
    <source>
        <dbReference type="ARBA" id="ARBA00023002"/>
    </source>
</evidence>
<dbReference type="InterPro" id="IPR010031">
    <property type="entry name" value="FAD_lactone_oxidase-like"/>
</dbReference>
<dbReference type="GO" id="GO:0003885">
    <property type="term" value="F:D-arabinono-1,4-lactone oxidase activity"/>
    <property type="evidence" value="ECO:0007669"/>
    <property type="project" value="InterPro"/>
</dbReference>
<feature type="domain" description="FAD-binding PCMH-type" evidence="3">
    <location>
        <begin position="47"/>
        <end position="211"/>
    </location>
</feature>
<keyword evidence="2" id="KW-0560">Oxidoreductase</keyword>
<dbReference type="Gene3D" id="3.30.70.2530">
    <property type="match status" value="1"/>
</dbReference>
<dbReference type="Gene3D" id="3.30.70.2520">
    <property type="match status" value="1"/>
</dbReference>
<dbReference type="AlphaFoldDB" id="A0A5C7ABD7"/>
<proteinExistence type="predicted"/>
<sequence length="452" mass="50440">MKRKDFLKTSTLVLASGVVAPYLACSPKKPQTEEIQAEIRKNWAGNYTYQAKNLYEPNTVEEVQELVKKLNKQKALGSKHCFNNIADSPENQISTRNLNKVISIDEQQKTVTVEAGARYGDFAEELDAKGFALANLASLPHITVAGACATATHGSGVKNGNLATQVEAVELVTPSGDLITIDRNHEDFPAVVVGLGAFGIITKVTLAVEDTFQVRQDVYLNLRMETLESNFDTIMSSGYSVSLFTDWTNKNISEVWVKSRMDENPMEFGDDFYGAKAATENIHPILGLSAENCSEQMGVPGPWYSRLPHFKMGFTPSAGEELQSEFFIPREKAIAGIIAIEKLNEEISPQLLITEVRTIAADNFWMSPCYHQDSVSIHFTWKQKTEEVLNLLPKIEAALAPFSVKPHWGKLFKLDPASLHQRYEKFSDFLALAKKYDPNGKFRNAYLDLNIY</sequence>
<protein>
    <submittedName>
        <fullName evidence="4">FAD-binding protein</fullName>
    </submittedName>
</protein>
<dbReference type="InterPro" id="IPR016169">
    <property type="entry name" value="FAD-bd_PCMH_sub2"/>
</dbReference>
<keyword evidence="1" id="KW-0285">Flavoprotein</keyword>
<dbReference type="SUPFAM" id="SSF56176">
    <property type="entry name" value="FAD-binding/transporter-associated domain-like"/>
    <property type="match status" value="1"/>
</dbReference>
<dbReference type="PIRSF" id="PIRSF000136">
    <property type="entry name" value="LGO_GLO"/>
    <property type="match status" value="1"/>
</dbReference>
<dbReference type="Gene3D" id="3.30.465.10">
    <property type="match status" value="1"/>
</dbReference>
<dbReference type="InterPro" id="IPR016167">
    <property type="entry name" value="FAD-bd_PCMH_sub1"/>
</dbReference>
<dbReference type="Pfam" id="PF01565">
    <property type="entry name" value="FAD_binding_4"/>
    <property type="match status" value="1"/>
</dbReference>
<dbReference type="Proteomes" id="UP000321935">
    <property type="component" value="Unassembled WGS sequence"/>
</dbReference>
<dbReference type="GO" id="GO:0080049">
    <property type="term" value="F:L-gulono-1,4-lactone dehydrogenase activity"/>
    <property type="evidence" value="ECO:0007669"/>
    <property type="project" value="TreeGrafter"/>
</dbReference>
<dbReference type="EMBL" id="VORW01000023">
    <property type="protein sequence ID" value="TXE03736.1"/>
    <property type="molecule type" value="Genomic_DNA"/>
</dbReference>
<dbReference type="InterPro" id="IPR007173">
    <property type="entry name" value="ALO_C"/>
</dbReference>
<evidence type="ECO:0000256" key="1">
    <source>
        <dbReference type="ARBA" id="ARBA00022827"/>
    </source>
</evidence>
<dbReference type="InterPro" id="IPR006094">
    <property type="entry name" value="Oxid_FAD_bind_N"/>
</dbReference>
<dbReference type="Gene3D" id="3.30.43.10">
    <property type="entry name" value="Uridine Diphospho-n-acetylenolpyruvylglucosamine Reductase, domain 2"/>
    <property type="match status" value="1"/>
</dbReference>
<dbReference type="InterPro" id="IPR016171">
    <property type="entry name" value="Vanillyl_alc_oxidase_C-sub2"/>
</dbReference>
<dbReference type="RefSeq" id="WP_146920706.1">
    <property type="nucleotide sequence ID" value="NZ_VORW01000023.1"/>
</dbReference>
<dbReference type="OrthoDB" id="9800184at2"/>
<comment type="caution">
    <text evidence="4">The sequence shown here is derived from an EMBL/GenBank/DDBJ whole genome shotgun (WGS) entry which is preliminary data.</text>
</comment>
<dbReference type="PANTHER" id="PTHR43762">
    <property type="entry name" value="L-GULONOLACTONE OXIDASE"/>
    <property type="match status" value="1"/>
</dbReference>
<dbReference type="PROSITE" id="PS51387">
    <property type="entry name" value="FAD_PCMH"/>
    <property type="match status" value="1"/>
</dbReference>
<keyword evidence="1" id="KW-0274">FAD</keyword>
<evidence type="ECO:0000259" key="3">
    <source>
        <dbReference type="PROSITE" id="PS51387"/>
    </source>
</evidence>
<accession>A0A5C7ABD7</accession>
<dbReference type="GO" id="GO:0071949">
    <property type="term" value="F:FAD binding"/>
    <property type="evidence" value="ECO:0007669"/>
    <property type="project" value="InterPro"/>
</dbReference>
<dbReference type="InterPro" id="IPR016166">
    <property type="entry name" value="FAD-bd_PCMH"/>
</dbReference>
<gene>
    <name evidence="4" type="ORF">ESV85_19825</name>
</gene>
<dbReference type="GO" id="GO:0016020">
    <property type="term" value="C:membrane"/>
    <property type="evidence" value="ECO:0007669"/>
    <property type="project" value="InterPro"/>
</dbReference>